<dbReference type="Proteomes" id="UP000596035">
    <property type="component" value="Chromosome"/>
</dbReference>
<evidence type="ECO:0000256" key="5">
    <source>
        <dbReference type="ARBA" id="ARBA00023136"/>
    </source>
</evidence>
<evidence type="ECO:0000256" key="6">
    <source>
        <dbReference type="SAM" id="Phobius"/>
    </source>
</evidence>
<dbReference type="Pfam" id="PF02687">
    <property type="entry name" value="FtsX"/>
    <property type="match status" value="1"/>
</dbReference>
<evidence type="ECO:0000256" key="4">
    <source>
        <dbReference type="ARBA" id="ARBA00022989"/>
    </source>
</evidence>
<proteinExistence type="predicted"/>
<dbReference type="InterPro" id="IPR003838">
    <property type="entry name" value="ABC3_permease_C"/>
</dbReference>
<comment type="subcellular location">
    <subcellularLocation>
        <location evidence="1">Cell membrane</location>
        <topology evidence="1">Multi-pass membrane protein</topology>
    </subcellularLocation>
</comment>
<accession>A0A1Z2XNW2</accession>
<reference evidence="8" key="1">
    <citation type="journal article" date="2017" name="Genome Announc.">
        <title>High-Quality Whole-Genome Sequences of the Oligo-Mouse-Microbiota Bacterial Community.</title>
        <authorList>
            <person name="Garzetti D."/>
            <person name="Brugiroux S."/>
            <person name="Bunk B."/>
            <person name="Pukall R."/>
            <person name="McCoy K.D."/>
            <person name="Macpherson A.J."/>
            <person name="Stecher B."/>
        </authorList>
    </citation>
    <scope>NUCLEOTIDE SEQUENCE</scope>
    <source>
        <strain evidence="8">KB18</strain>
    </source>
</reference>
<evidence type="ECO:0000313" key="11">
    <source>
        <dbReference type="Proteomes" id="UP000596035"/>
    </source>
</evidence>
<feature type="transmembrane region" description="Helical" evidence="6">
    <location>
        <begin position="311"/>
        <end position="333"/>
    </location>
</feature>
<dbReference type="Proteomes" id="UP000196710">
    <property type="component" value="Chromosome"/>
</dbReference>
<reference evidence="9 11" key="3">
    <citation type="submission" date="2020-11" db="EMBL/GenBank/DDBJ databases">
        <title>Closed and high quality bacterial genomes of the OMM12 community.</title>
        <authorList>
            <person name="Marbouty M."/>
            <person name="Lamy-Besnier Q."/>
            <person name="Debarbieux L."/>
            <person name="Koszul R."/>
        </authorList>
    </citation>
    <scope>NUCLEOTIDE SEQUENCE [LARGE SCALE GENOMIC DNA]</scope>
    <source>
        <strain evidence="9 11">KB18</strain>
    </source>
</reference>
<dbReference type="PANTHER" id="PTHR30572">
    <property type="entry name" value="MEMBRANE COMPONENT OF TRANSPORTER-RELATED"/>
    <property type="match status" value="1"/>
</dbReference>
<keyword evidence="5 6" id="KW-0472">Membrane</keyword>
<dbReference type="EMBL" id="CP065321">
    <property type="protein sequence ID" value="QQR29412.1"/>
    <property type="molecule type" value="Genomic_DNA"/>
</dbReference>
<evidence type="ECO:0000259" key="7">
    <source>
        <dbReference type="Pfam" id="PF02687"/>
    </source>
</evidence>
<gene>
    <name evidence="8" type="ORF">ADH66_05295</name>
    <name evidence="9" type="ORF">I5Q82_15380</name>
</gene>
<evidence type="ECO:0000313" key="9">
    <source>
        <dbReference type="EMBL" id="QQR29412.1"/>
    </source>
</evidence>
<dbReference type="RefSeq" id="WP_066534758.1">
    <property type="nucleotide sequence ID" value="NZ_CP021422.1"/>
</dbReference>
<name>A0A1Z2XNW2_9FIRM</name>
<evidence type="ECO:0000256" key="1">
    <source>
        <dbReference type="ARBA" id="ARBA00004651"/>
    </source>
</evidence>
<keyword evidence="2" id="KW-1003">Cell membrane</keyword>
<sequence>MDCKKRAGLYLLRKKGKAISIFLLIMVVSTFLISCFSLLTASEKLASDIRGALGAAFYLRASTGVVSDENGEMTVTENHIRITDNEIKRIQNCGNIAYHNPINYGYAKGEQLTKGNPIAFIHGEKHTEDNNMGAVTALRYSALETDFVDEVLALAAGRHITEADTNAVLISSEVAAVNGLSVGDKIVLSSSELGEADGEYIDVWSGERKETVVTIVGIYDILEADANVTATAGRQENRIYASMDVLTQLAASEPSVYTGEVGFYVTDPKTLDEIVSKVQQIEEIDWKTHFIRTNDFQYSKISDSLTSLGDLIKILLACVSIVSAAVLTLILTLRIRGRIPEAGILLGAGIPKGEIIKQFLLEVLSVAAIAFLFSYAASFGISHNLGNHLFADFQPNLINAAALQNGMSDAVSIDSYLTLGIGKTLLIYGCQLIVVVLSVLLSSASILKLKPREILTKMS</sequence>
<feature type="transmembrane region" description="Helical" evidence="6">
    <location>
        <begin position="21"/>
        <end position="41"/>
    </location>
</feature>
<organism evidence="9 11">
    <name type="scientific">Acutalibacter muris</name>
    <dbReference type="NCBI Taxonomy" id="1796620"/>
    <lineage>
        <taxon>Bacteria</taxon>
        <taxon>Bacillati</taxon>
        <taxon>Bacillota</taxon>
        <taxon>Clostridia</taxon>
        <taxon>Eubacteriales</taxon>
        <taxon>Acutalibacteraceae</taxon>
        <taxon>Acutalibacter</taxon>
    </lineage>
</organism>
<dbReference type="AlphaFoldDB" id="A0A1Z2XNW2"/>
<dbReference type="GO" id="GO:0005886">
    <property type="term" value="C:plasma membrane"/>
    <property type="evidence" value="ECO:0007669"/>
    <property type="project" value="UniProtKB-SubCell"/>
</dbReference>
<dbReference type="InterPro" id="IPR050250">
    <property type="entry name" value="Macrolide_Exporter_MacB"/>
</dbReference>
<keyword evidence="3 6" id="KW-0812">Transmembrane</keyword>
<evidence type="ECO:0000256" key="3">
    <source>
        <dbReference type="ARBA" id="ARBA00022692"/>
    </source>
</evidence>
<feature type="transmembrane region" description="Helical" evidence="6">
    <location>
        <begin position="425"/>
        <end position="449"/>
    </location>
</feature>
<dbReference type="EMBL" id="CP021422">
    <property type="protein sequence ID" value="ASB40125.1"/>
    <property type="molecule type" value="Genomic_DNA"/>
</dbReference>
<evidence type="ECO:0000313" key="10">
    <source>
        <dbReference type="Proteomes" id="UP000196710"/>
    </source>
</evidence>
<evidence type="ECO:0000256" key="2">
    <source>
        <dbReference type="ARBA" id="ARBA00022475"/>
    </source>
</evidence>
<reference evidence="10" key="2">
    <citation type="submission" date="2017-05" db="EMBL/GenBank/DDBJ databases">
        <title>Improved OligoMM genomes.</title>
        <authorList>
            <person name="Garzetti D."/>
        </authorList>
    </citation>
    <scope>NUCLEOTIDE SEQUENCE [LARGE SCALE GENOMIC DNA]</scope>
    <source>
        <strain evidence="10">KB18</strain>
    </source>
</reference>
<feature type="domain" description="ABC3 transporter permease C-terminal" evidence="7">
    <location>
        <begin position="314"/>
        <end position="449"/>
    </location>
</feature>
<evidence type="ECO:0000313" key="8">
    <source>
        <dbReference type="EMBL" id="ASB40125.1"/>
    </source>
</evidence>
<keyword evidence="4 6" id="KW-1133">Transmembrane helix</keyword>
<keyword evidence="10" id="KW-1185">Reference proteome</keyword>
<dbReference type="PANTHER" id="PTHR30572:SF9">
    <property type="entry name" value="ABC TRANSPORTER PERMEASE PROTEIN"/>
    <property type="match status" value="1"/>
</dbReference>
<dbReference type="PROSITE" id="PS51257">
    <property type="entry name" value="PROKAR_LIPOPROTEIN"/>
    <property type="match status" value="1"/>
</dbReference>
<dbReference type="KEGG" id="amur:ADH66_05295"/>
<feature type="transmembrane region" description="Helical" evidence="6">
    <location>
        <begin position="359"/>
        <end position="381"/>
    </location>
</feature>
<protein>
    <submittedName>
        <fullName evidence="8">ABC transporter permease</fullName>
    </submittedName>
    <submittedName>
        <fullName evidence="9">FtsX-like permease family protein</fullName>
    </submittedName>
</protein>
<dbReference type="GO" id="GO:0022857">
    <property type="term" value="F:transmembrane transporter activity"/>
    <property type="evidence" value="ECO:0007669"/>
    <property type="project" value="TreeGrafter"/>
</dbReference>